<evidence type="ECO:0000259" key="4">
    <source>
        <dbReference type="PROSITE" id="PS01124"/>
    </source>
</evidence>
<dbReference type="RefSeq" id="WP_182985633.1">
    <property type="nucleotide sequence ID" value="NZ_JABEQD010000003.1"/>
</dbReference>
<dbReference type="PANTHER" id="PTHR43130">
    <property type="entry name" value="ARAC-FAMILY TRANSCRIPTIONAL REGULATOR"/>
    <property type="match status" value="1"/>
</dbReference>
<dbReference type="PANTHER" id="PTHR43130:SF3">
    <property type="entry name" value="HTH-TYPE TRANSCRIPTIONAL REGULATOR RV1931C"/>
    <property type="match status" value="1"/>
</dbReference>
<feature type="domain" description="HTH araC/xylS-type" evidence="4">
    <location>
        <begin position="211"/>
        <end position="309"/>
    </location>
</feature>
<organism evidence="5 6">
    <name type="scientific">Gluconacetobacter aggeris</name>
    <dbReference type="NCBI Taxonomy" id="1286186"/>
    <lineage>
        <taxon>Bacteria</taxon>
        <taxon>Pseudomonadati</taxon>
        <taxon>Pseudomonadota</taxon>
        <taxon>Alphaproteobacteria</taxon>
        <taxon>Acetobacterales</taxon>
        <taxon>Acetobacteraceae</taxon>
        <taxon>Gluconacetobacter</taxon>
    </lineage>
</organism>
<dbReference type="InterPro" id="IPR002818">
    <property type="entry name" value="DJ-1/PfpI"/>
</dbReference>
<dbReference type="PROSITE" id="PS00041">
    <property type="entry name" value="HTH_ARAC_FAMILY_1"/>
    <property type="match status" value="1"/>
</dbReference>
<keyword evidence="2" id="KW-0238">DNA-binding</keyword>
<evidence type="ECO:0000256" key="2">
    <source>
        <dbReference type="ARBA" id="ARBA00023125"/>
    </source>
</evidence>
<evidence type="ECO:0000256" key="1">
    <source>
        <dbReference type="ARBA" id="ARBA00023015"/>
    </source>
</evidence>
<dbReference type="InterPro" id="IPR009057">
    <property type="entry name" value="Homeodomain-like_sf"/>
</dbReference>
<dbReference type="SUPFAM" id="SSF52317">
    <property type="entry name" value="Class I glutamine amidotransferase-like"/>
    <property type="match status" value="1"/>
</dbReference>
<dbReference type="GO" id="GO:0003700">
    <property type="term" value="F:DNA-binding transcription factor activity"/>
    <property type="evidence" value="ECO:0007669"/>
    <property type="project" value="InterPro"/>
</dbReference>
<dbReference type="EMBL" id="JABEQD010000003">
    <property type="protein sequence ID" value="MBB2168033.1"/>
    <property type="molecule type" value="Genomic_DNA"/>
</dbReference>
<keyword evidence="6" id="KW-1185">Reference proteome</keyword>
<dbReference type="Proteomes" id="UP000559860">
    <property type="component" value="Unassembled WGS sequence"/>
</dbReference>
<keyword evidence="3" id="KW-0804">Transcription</keyword>
<proteinExistence type="predicted"/>
<dbReference type="InterPro" id="IPR052158">
    <property type="entry name" value="INH-QAR"/>
</dbReference>
<dbReference type="GO" id="GO:0043565">
    <property type="term" value="F:sequence-specific DNA binding"/>
    <property type="evidence" value="ECO:0007669"/>
    <property type="project" value="InterPro"/>
</dbReference>
<dbReference type="CDD" id="cd03137">
    <property type="entry name" value="GATase1_AraC_1"/>
    <property type="match status" value="1"/>
</dbReference>
<sequence length="323" mass="35431">MPDVAMLLFPGVQFMGLAAQTAFEIANMAVGSPYYTLHLVSLTGGNVPSSMGFDIGTGHVDALEAVDTLILLGGVTVPQRLPTEQIATLQHHMRRARRVAGLCTGAFYLAQTGALDGRRATTHWLYASRMRADHPLVKVEEDRIFINEGPVWTSAGLTAGLDLALALVEKDLGLELSRTVARRLVMSHRRTGGQSQHSELLDLAPKSDRIQKALVFARCNLANPLSVEELAAVVNLSPRQFSRAFSAETGQSPAKVVERLRIEAARLLIDEGRLSFDEIAQETGLVDRRRLREAFIRQYGQTPQGFRRLSRVGSHGGEKEQEL</sequence>
<name>A0A7W4IS98_9PROT</name>
<keyword evidence="1" id="KW-0805">Transcription regulation</keyword>
<reference evidence="5 6" key="1">
    <citation type="submission" date="2020-04" db="EMBL/GenBank/DDBJ databases">
        <title>Description of novel Gluconacetobacter.</title>
        <authorList>
            <person name="Sombolestani A."/>
        </authorList>
    </citation>
    <scope>NUCLEOTIDE SEQUENCE [LARGE SCALE GENOMIC DNA]</scope>
    <source>
        <strain evidence="5 6">LMG 27801</strain>
    </source>
</reference>
<dbReference type="AlphaFoldDB" id="A0A7W4IS98"/>
<protein>
    <submittedName>
        <fullName evidence="5">GlxA family transcriptional regulator</fullName>
    </submittedName>
</protein>
<evidence type="ECO:0000313" key="6">
    <source>
        <dbReference type="Proteomes" id="UP000559860"/>
    </source>
</evidence>
<dbReference type="PROSITE" id="PS01124">
    <property type="entry name" value="HTH_ARAC_FAMILY_2"/>
    <property type="match status" value="1"/>
</dbReference>
<dbReference type="SUPFAM" id="SSF46689">
    <property type="entry name" value="Homeodomain-like"/>
    <property type="match status" value="2"/>
</dbReference>
<dbReference type="InterPro" id="IPR018062">
    <property type="entry name" value="HTH_AraC-typ_CS"/>
</dbReference>
<dbReference type="Gene3D" id="3.40.50.880">
    <property type="match status" value="1"/>
</dbReference>
<dbReference type="InterPro" id="IPR018060">
    <property type="entry name" value="HTH_AraC"/>
</dbReference>
<dbReference type="SMART" id="SM00342">
    <property type="entry name" value="HTH_ARAC"/>
    <property type="match status" value="1"/>
</dbReference>
<dbReference type="Gene3D" id="1.10.10.60">
    <property type="entry name" value="Homeodomain-like"/>
    <property type="match status" value="1"/>
</dbReference>
<dbReference type="Pfam" id="PF12833">
    <property type="entry name" value="HTH_18"/>
    <property type="match status" value="1"/>
</dbReference>
<accession>A0A7W4IS98</accession>
<evidence type="ECO:0000313" key="5">
    <source>
        <dbReference type="EMBL" id="MBB2168033.1"/>
    </source>
</evidence>
<evidence type="ECO:0000256" key="3">
    <source>
        <dbReference type="ARBA" id="ARBA00023163"/>
    </source>
</evidence>
<comment type="caution">
    <text evidence="5">The sequence shown here is derived from an EMBL/GenBank/DDBJ whole genome shotgun (WGS) entry which is preliminary data.</text>
</comment>
<gene>
    <name evidence="5" type="ORF">HLH36_06630</name>
</gene>
<dbReference type="InterPro" id="IPR029062">
    <property type="entry name" value="Class_I_gatase-like"/>
</dbReference>
<dbReference type="Pfam" id="PF01965">
    <property type="entry name" value="DJ-1_PfpI"/>
    <property type="match status" value="1"/>
</dbReference>